<dbReference type="Proteomes" id="UP000801492">
    <property type="component" value="Unassembled WGS sequence"/>
</dbReference>
<evidence type="ECO:0000313" key="1">
    <source>
        <dbReference type="EMBL" id="KAF2885696.1"/>
    </source>
</evidence>
<name>A0A8K0CHD2_IGNLU</name>
<protein>
    <submittedName>
        <fullName evidence="1">Uncharacterized protein</fullName>
    </submittedName>
</protein>
<accession>A0A8K0CHD2</accession>
<organism evidence="1 2">
    <name type="scientific">Ignelater luminosus</name>
    <name type="common">Cucubano</name>
    <name type="synonym">Pyrophorus luminosus</name>
    <dbReference type="NCBI Taxonomy" id="2038154"/>
    <lineage>
        <taxon>Eukaryota</taxon>
        <taxon>Metazoa</taxon>
        <taxon>Ecdysozoa</taxon>
        <taxon>Arthropoda</taxon>
        <taxon>Hexapoda</taxon>
        <taxon>Insecta</taxon>
        <taxon>Pterygota</taxon>
        <taxon>Neoptera</taxon>
        <taxon>Endopterygota</taxon>
        <taxon>Coleoptera</taxon>
        <taxon>Polyphaga</taxon>
        <taxon>Elateriformia</taxon>
        <taxon>Elateroidea</taxon>
        <taxon>Elateridae</taxon>
        <taxon>Agrypninae</taxon>
        <taxon>Pyrophorini</taxon>
        <taxon>Ignelater</taxon>
    </lineage>
</organism>
<reference evidence="1" key="1">
    <citation type="submission" date="2019-08" db="EMBL/GenBank/DDBJ databases">
        <title>The genome of the North American firefly Photinus pyralis.</title>
        <authorList>
            <consortium name="Photinus pyralis genome working group"/>
            <person name="Fallon T.R."/>
            <person name="Sander Lower S.E."/>
            <person name="Weng J.-K."/>
        </authorList>
    </citation>
    <scope>NUCLEOTIDE SEQUENCE</scope>
    <source>
        <strain evidence="1">TRF0915ILg1</strain>
        <tissue evidence="1">Whole body</tissue>
    </source>
</reference>
<keyword evidence="2" id="KW-1185">Reference proteome</keyword>
<sequence length="121" mass="13878">MSSDKVKRGTLKSKLTTFTKFVSEVRRKNEITDLDFIQLQERLSKIETLLDEFDEIQCQNESASEAVGDELHEREEFENNFFTQISIAKKIIKDNEAQLVASSAQILVQTKTQRGAPRQTP</sequence>
<dbReference type="EMBL" id="VTPC01089756">
    <property type="protein sequence ID" value="KAF2885696.1"/>
    <property type="molecule type" value="Genomic_DNA"/>
</dbReference>
<gene>
    <name evidence="1" type="ORF">ILUMI_20469</name>
</gene>
<proteinExistence type="predicted"/>
<dbReference type="OrthoDB" id="6779838at2759"/>
<comment type="caution">
    <text evidence="1">The sequence shown here is derived from an EMBL/GenBank/DDBJ whole genome shotgun (WGS) entry which is preliminary data.</text>
</comment>
<evidence type="ECO:0000313" key="2">
    <source>
        <dbReference type="Proteomes" id="UP000801492"/>
    </source>
</evidence>
<dbReference type="AlphaFoldDB" id="A0A8K0CHD2"/>